<dbReference type="AlphaFoldDB" id="A0A6J4HRW3"/>
<gene>
    <name evidence="2" type="ORF">AVDCRST_MAG57-1108</name>
</gene>
<name>A0A6J4HRW3_9ACTN</name>
<dbReference type="EC" id="1.8.4.8" evidence="2"/>
<feature type="compositionally biased region" description="Basic residues" evidence="1">
    <location>
        <begin position="37"/>
        <end position="52"/>
    </location>
</feature>
<evidence type="ECO:0000313" key="2">
    <source>
        <dbReference type="EMBL" id="CAA9231302.1"/>
    </source>
</evidence>
<feature type="compositionally biased region" description="Basic and acidic residues" evidence="1">
    <location>
        <begin position="76"/>
        <end position="116"/>
    </location>
</feature>
<feature type="compositionally biased region" description="Basic residues" evidence="1">
    <location>
        <begin position="13"/>
        <end position="28"/>
    </location>
</feature>
<feature type="non-terminal residue" evidence="2">
    <location>
        <position position="236"/>
    </location>
</feature>
<feature type="region of interest" description="Disordered" evidence="1">
    <location>
        <begin position="1"/>
        <end position="236"/>
    </location>
</feature>
<organism evidence="2">
    <name type="scientific">uncultured Blastococcus sp</name>
    <dbReference type="NCBI Taxonomy" id="217144"/>
    <lineage>
        <taxon>Bacteria</taxon>
        <taxon>Bacillati</taxon>
        <taxon>Actinomycetota</taxon>
        <taxon>Actinomycetes</taxon>
        <taxon>Geodermatophilales</taxon>
        <taxon>Geodermatophilaceae</taxon>
        <taxon>Blastococcus</taxon>
        <taxon>environmental samples</taxon>
    </lineage>
</organism>
<feature type="non-terminal residue" evidence="2">
    <location>
        <position position="1"/>
    </location>
</feature>
<evidence type="ECO:0000256" key="1">
    <source>
        <dbReference type="SAM" id="MobiDB-lite"/>
    </source>
</evidence>
<sequence length="236" mass="26482">DDRHQRLTGTGRGGRRPVRRHSRPRRAGPCRAPVGRSHLRRAVRGHVVHGRRVALPPGEPGDPRRARRLPRHRLPLRRDDRHPRLDHRRPADHPGQRDGAADRRRAGPRLRAEAARPRPRPLLRPAQGQAAGRGAGRLRGLGVRGPARRVAHPRGHEAGRLGRQARHGEDQPDGGLDPGRRRRLHRRAPGAGEPAVRAGLRLHRLRALHPSGRSRRGPARRPLGGQEQDRVRHPHL</sequence>
<dbReference type="EMBL" id="CADCTI010000098">
    <property type="protein sequence ID" value="CAA9231302.1"/>
    <property type="molecule type" value="Genomic_DNA"/>
</dbReference>
<feature type="compositionally biased region" description="Gly residues" evidence="1">
    <location>
        <begin position="131"/>
        <end position="143"/>
    </location>
</feature>
<accession>A0A6J4HRW3</accession>
<keyword evidence="2" id="KW-0560">Oxidoreductase</keyword>
<dbReference type="GO" id="GO:0004604">
    <property type="term" value="F:phosphoadenylyl-sulfate reductase (thioredoxin) activity"/>
    <property type="evidence" value="ECO:0007669"/>
    <property type="project" value="UniProtKB-EC"/>
</dbReference>
<feature type="compositionally biased region" description="Basic residues" evidence="1">
    <location>
        <begin position="200"/>
        <end position="219"/>
    </location>
</feature>
<reference evidence="2" key="1">
    <citation type="submission" date="2020-02" db="EMBL/GenBank/DDBJ databases">
        <authorList>
            <person name="Meier V. D."/>
        </authorList>
    </citation>
    <scope>NUCLEOTIDE SEQUENCE</scope>
    <source>
        <strain evidence="2">AVDCRST_MAG57</strain>
    </source>
</reference>
<proteinExistence type="predicted"/>
<feature type="compositionally biased region" description="Basic and acidic residues" evidence="1">
    <location>
        <begin position="154"/>
        <end position="170"/>
    </location>
</feature>
<feature type="compositionally biased region" description="Basic and acidic residues" evidence="1">
    <location>
        <begin position="227"/>
        <end position="236"/>
    </location>
</feature>
<feature type="compositionally biased region" description="Basic residues" evidence="1">
    <location>
        <begin position="65"/>
        <end position="75"/>
    </location>
</feature>
<protein>
    <submittedName>
        <fullName evidence="2">Phosphoadenylyl-sulfate reductase [thioredoxin]</fullName>
        <ecNumber evidence="2">1.8.4.8</ecNumber>
    </submittedName>
</protein>